<evidence type="ECO:0000259" key="9">
    <source>
        <dbReference type="Pfam" id="PF01769"/>
    </source>
</evidence>
<organism evidence="10 11">
    <name type="scientific">Halorhodospira halophila (strain DSM 244 / SL1)</name>
    <name type="common">Ectothiorhodospira halophila (strain DSM 244 / SL1)</name>
    <dbReference type="NCBI Taxonomy" id="349124"/>
    <lineage>
        <taxon>Bacteria</taxon>
        <taxon>Pseudomonadati</taxon>
        <taxon>Pseudomonadota</taxon>
        <taxon>Gammaproteobacteria</taxon>
        <taxon>Chromatiales</taxon>
        <taxon>Ectothiorhodospiraceae</taxon>
        <taxon>Halorhodospira</taxon>
    </lineage>
</organism>
<dbReference type="eggNOG" id="COG2239">
    <property type="taxonomic scope" value="Bacteria"/>
</dbReference>
<dbReference type="PANTHER" id="PTHR41394">
    <property type="entry name" value="MAGNESIUM TRANSPORTER MGTE"/>
    <property type="match status" value="1"/>
</dbReference>
<dbReference type="Pfam" id="PF01769">
    <property type="entry name" value="MgtE"/>
    <property type="match status" value="1"/>
</dbReference>
<reference evidence="11" key="1">
    <citation type="submission" date="2006-12" db="EMBL/GenBank/DDBJ databases">
        <title>Complete sequence of Halorhodospira halophila SL1.</title>
        <authorList>
            <consortium name="US DOE Joint Genome Institute"/>
            <person name="Copeland A."/>
            <person name="Lucas S."/>
            <person name="Lapidus A."/>
            <person name="Barry K."/>
            <person name="Detter J.C."/>
            <person name="Glavina del Rio T."/>
            <person name="Hammon N."/>
            <person name="Israni S."/>
            <person name="Dalin E."/>
            <person name="Tice H."/>
            <person name="Pitluck S."/>
            <person name="Saunders E."/>
            <person name="Brettin T."/>
            <person name="Bruce D."/>
            <person name="Han C."/>
            <person name="Tapia R."/>
            <person name="Schmutz J."/>
            <person name="Larimer F."/>
            <person name="Land M."/>
            <person name="Hauser L."/>
            <person name="Kyrpides N."/>
            <person name="Mikhailova N."/>
            <person name="Hoff W."/>
            <person name="Richardson P."/>
        </authorList>
    </citation>
    <scope>NUCLEOTIDE SEQUENCE [LARGE SCALE GENOMIC DNA]</scope>
    <source>
        <strain evidence="11">DSM 244 / SL1</strain>
    </source>
</reference>
<evidence type="ECO:0000256" key="3">
    <source>
        <dbReference type="ARBA" id="ARBA00022448"/>
    </source>
</evidence>
<dbReference type="AlphaFoldDB" id="A1WWM0"/>
<keyword evidence="5" id="KW-0460">Magnesium</keyword>
<comment type="subcellular location">
    <subcellularLocation>
        <location evidence="1">Membrane</location>
        <topology evidence="1">Multi-pass membrane protein</topology>
    </subcellularLocation>
</comment>
<evidence type="ECO:0000313" key="10">
    <source>
        <dbReference type="EMBL" id="ABM62082.1"/>
    </source>
</evidence>
<dbReference type="RefSeq" id="WP_011814104.1">
    <property type="nucleotide sequence ID" value="NC_008789.1"/>
</dbReference>
<evidence type="ECO:0000256" key="6">
    <source>
        <dbReference type="ARBA" id="ARBA00022989"/>
    </source>
</evidence>
<feature type="transmembrane region" description="Helical" evidence="8">
    <location>
        <begin position="70"/>
        <end position="89"/>
    </location>
</feature>
<keyword evidence="3" id="KW-0813">Transport</keyword>
<dbReference type="HOGENOM" id="CLU_037408_3_1_6"/>
<reference evidence="10 11" key="2">
    <citation type="journal article" date="2013" name="Stand. Genomic Sci.">
        <title>Complete genome sequence of Halorhodospira halophila SL1.</title>
        <authorList>
            <person name="Challacombe J.F."/>
            <person name="Majid S."/>
            <person name="Deole R."/>
            <person name="Brettin T.S."/>
            <person name="Bruce D."/>
            <person name="Delano S.F."/>
            <person name="Detter J.C."/>
            <person name="Gleasner C.D."/>
            <person name="Han C.S."/>
            <person name="Misra M."/>
            <person name="Reitenga K.G."/>
            <person name="Mikhailova N."/>
            <person name="Woyke T."/>
            <person name="Pitluck S."/>
            <person name="Nolan M."/>
            <person name="Land M.L."/>
            <person name="Saunders E."/>
            <person name="Tapia R."/>
            <person name="Lapidus A."/>
            <person name="Ivanova N."/>
            <person name="Hoff W.D."/>
        </authorList>
    </citation>
    <scope>NUCLEOTIDE SEQUENCE [LARGE SCALE GENOMIC DNA]</scope>
    <source>
        <strain evidence="11">DSM 244 / SL1</strain>
    </source>
</reference>
<feature type="transmembrane region" description="Helical" evidence="8">
    <location>
        <begin position="145"/>
        <end position="171"/>
    </location>
</feature>
<protein>
    <submittedName>
        <fullName evidence="10">MgtE integral membrane region</fullName>
    </submittedName>
</protein>
<name>A1WWM0_HALHL</name>
<evidence type="ECO:0000313" key="11">
    <source>
        <dbReference type="Proteomes" id="UP000000647"/>
    </source>
</evidence>
<evidence type="ECO:0000256" key="1">
    <source>
        <dbReference type="ARBA" id="ARBA00004141"/>
    </source>
</evidence>
<keyword evidence="6 8" id="KW-1133">Transmembrane helix</keyword>
<keyword evidence="11" id="KW-1185">Reference proteome</keyword>
<dbReference type="PANTHER" id="PTHR41394:SF5">
    <property type="entry name" value="SLC41A_MGTE INTEGRAL MEMBRANE DOMAIN-CONTAINING PROTEIN"/>
    <property type="match status" value="1"/>
</dbReference>
<evidence type="ECO:0000256" key="4">
    <source>
        <dbReference type="ARBA" id="ARBA00022692"/>
    </source>
</evidence>
<dbReference type="OrthoDB" id="9790355at2"/>
<feature type="transmembrane region" description="Helical" evidence="8">
    <location>
        <begin position="118"/>
        <end position="139"/>
    </location>
</feature>
<keyword evidence="4 8" id="KW-0812">Transmembrane</keyword>
<proteinExistence type="inferred from homology"/>
<evidence type="ECO:0000256" key="7">
    <source>
        <dbReference type="ARBA" id="ARBA00023136"/>
    </source>
</evidence>
<feature type="transmembrane region" description="Helical" evidence="8">
    <location>
        <begin position="192"/>
        <end position="210"/>
    </location>
</feature>
<feature type="transmembrane region" description="Helical" evidence="8">
    <location>
        <begin position="40"/>
        <end position="58"/>
    </location>
</feature>
<dbReference type="GO" id="GO:0008324">
    <property type="term" value="F:monoatomic cation transmembrane transporter activity"/>
    <property type="evidence" value="ECO:0007669"/>
    <property type="project" value="InterPro"/>
</dbReference>
<dbReference type="SUPFAM" id="SSF161093">
    <property type="entry name" value="MgtE membrane domain-like"/>
    <property type="match status" value="1"/>
</dbReference>
<dbReference type="Proteomes" id="UP000000647">
    <property type="component" value="Chromosome"/>
</dbReference>
<dbReference type="KEGG" id="hha:Hhal_1315"/>
<feature type="domain" description="SLC41A/MgtE integral membrane" evidence="9">
    <location>
        <begin position="78"/>
        <end position="200"/>
    </location>
</feature>
<dbReference type="InterPro" id="IPR006667">
    <property type="entry name" value="SLC41_membr_dom"/>
</dbReference>
<gene>
    <name evidence="10" type="ordered locus">Hhal_1315</name>
</gene>
<accession>A1WWM0</accession>
<dbReference type="GO" id="GO:0016020">
    <property type="term" value="C:membrane"/>
    <property type="evidence" value="ECO:0007669"/>
    <property type="project" value="UniProtKB-SubCell"/>
</dbReference>
<keyword evidence="7 8" id="KW-0472">Membrane</keyword>
<evidence type="ECO:0000256" key="2">
    <source>
        <dbReference type="ARBA" id="ARBA00009749"/>
    </source>
</evidence>
<evidence type="ECO:0000256" key="5">
    <source>
        <dbReference type="ARBA" id="ARBA00022842"/>
    </source>
</evidence>
<dbReference type="InterPro" id="IPR036739">
    <property type="entry name" value="SLC41_membr_dom_sf"/>
</dbReference>
<dbReference type="Gene3D" id="1.10.357.20">
    <property type="entry name" value="SLC41 divalent cation transporters, integral membrane domain"/>
    <property type="match status" value="1"/>
</dbReference>
<evidence type="ECO:0000256" key="8">
    <source>
        <dbReference type="SAM" id="Phobius"/>
    </source>
</evidence>
<dbReference type="EMBL" id="CP000544">
    <property type="protein sequence ID" value="ABM62082.1"/>
    <property type="molecule type" value="Genomic_DNA"/>
</dbReference>
<sequence length="211" mass="22188">MANHDTTQKHTASDLADNALRDIDKARSDRMLNGPIHYPILYRGGLLLIVMAGGLLVGGQVERFEESLEALIVLAFFIPVVMDMGGNIGTQSTTAFARGFTLGHVSTANLWRMVGRELVIGLVLGVVMGIIGGIAASLWQGDPSVGLAVGGALALGLPIATTIGFLIPYGLLKIGVDHVPASDPIMTTVKDFTMVTIYFSLAAMLIGIDVA</sequence>
<comment type="similarity">
    <text evidence="2">Belongs to the SLC41A transporter family.</text>
</comment>